<keyword evidence="4" id="KW-0963">Cytoplasm</keyword>
<dbReference type="GO" id="GO:0005737">
    <property type="term" value="C:cytoplasm"/>
    <property type="evidence" value="ECO:0007669"/>
    <property type="project" value="UniProtKB-SubCell"/>
</dbReference>
<evidence type="ECO:0000256" key="3">
    <source>
        <dbReference type="ARBA" id="ARBA00022485"/>
    </source>
</evidence>
<dbReference type="Pfam" id="PF21016">
    <property type="entry name" value="RlmN_N"/>
    <property type="match status" value="1"/>
</dbReference>
<evidence type="ECO:0000256" key="2">
    <source>
        <dbReference type="ARBA" id="ARBA00004496"/>
    </source>
</evidence>
<keyword evidence="5" id="KW-0698">rRNA processing</keyword>
<dbReference type="FunFam" id="1.10.150.530:FF:000009">
    <property type="entry name" value="Putative dual-specificity RNA methyltransferase RlmN"/>
    <property type="match status" value="1"/>
</dbReference>
<dbReference type="InterPro" id="IPR006638">
    <property type="entry name" value="Elp3/MiaA/NifB-like_rSAM"/>
</dbReference>
<keyword evidence="16" id="KW-1185">Reference proteome</keyword>
<dbReference type="PANTHER" id="PTHR30544:SF5">
    <property type="entry name" value="RADICAL SAM CORE DOMAIN-CONTAINING PROTEIN"/>
    <property type="match status" value="1"/>
</dbReference>
<dbReference type="OrthoDB" id="496065at2759"/>
<keyword evidence="13" id="KW-1015">Disulfide bond</keyword>
<dbReference type="InterPro" id="IPR040072">
    <property type="entry name" value="Methyltransferase_A"/>
</dbReference>
<dbReference type="Gene3D" id="1.10.150.530">
    <property type="match status" value="1"/>
</dbReference>
<evidence type="ECO:0000256" key="13">
    <source>
        <dbReference type="ARBA" id="ARBA00023157"/>
    </source>
</evidence>
<dbReference type="SFLD" id="SFLDF00275">
    <property type="entry name" value="adenosine_C2_methyltransferase"/>
    <property type="match status" value="1"/>
</dbReference>
<gene>
    <name evidence="15" type="ORF">CJ030_MR3G014721</name>
</gene>
<dbReference type="NCBIfam" id="TIGR00048">
    <property type="entry name" value="rRNA_mod_RlmN"/>
    <property type="match status" value="1"/>
</dbReference>
<dbReference type="GO" id="GO:0030488">
    <property type="term" value="P:tRNA methylation"/>
    <property type="evidence" value="ECO:0007669"/>
    <property type="project" value="InterPro"/>
</dbReference>
<keyword evidence="9" id="KW-0819">tRNA processing</keyword>
<evidence type="ECO:0000256" key="12">
    <source>
        <dbReference type="ARBA" id="ARBA00023014"/>
    </source>
</evidence>
<dbReference type="SFLD" id="SFLDS00029">
    <property type="entry name" value="Radical_SAM"/>
    <property type="match status" value="1"/>
</dbReference>
<dbReference type="Gene3D" id="3.20.20.70">
    <property type="entry name" value="Aldolase class I"/>
    <property type="match status" value="1"/>
</dbReference>
<dbReference type="EMBL" id="RXIC02000021">
    <property type="protein sequence ID" value="KAB1217869.1"/>
    <property type="molecule type" value="Genomic_DNA"/>
</dbReference>
<comment type="cofactor">
    <cofactor evidence="1">
        <name>[4Fe-4S] cluster</name>
        <dbReference type="ChEBI" id="CHEBI:49883"/>
    </cofactor>
</comment>
<evidence type="ECO:0000256" key="6">
    <source>
        <dbReference type="ARBA" id="ARBA00022603"/>
    </source>
</evidence>
<accession>A0A6A1VY33</accession>
<dbReference type="SUPFAM" id="SSF102114">
    <property type="entry name" value="Radical SAM enzymes"/>
    <property type="match status" value="1"/>
</dbReference>
<proteinExistence type="inferred from homology"/>
<dbReference type="InterPro" id="IPR058240">
    <property type="entry name" value="rSAM_sf"/>
</dbReference>
<name>A0A6A1VY33_9ROSI</name>
<dbReference type="CDD" id="cd01335">
    <property type="entry name" value="Radical_SAM"/>
    <property type="match status" value="1"/>
</dbReference>
<evidence type="ECO:0000259" key="14">
    <source>
        <dbReference type="PROSITE" id="PS51918"/>
    </source>
</evidence>
<feature type="domain" description="Radical SAM core" evidence="14">
    <location>
        <begin position="151"/>
        <end position="381"/>
    </location>
</feature>
<keyword evidence="3" id="KW-0004">4Fe-4S</keyword>
<dbReference type="SMART" id="SM00729">
    <property type="entry name" value="Elp3"/>
    <property type="match status" value="1"/>
</dbReference>
<dbReference type="Proteomes" id="UP000516437">
    <property type="component" value="Chromosome 3"/>
</dbReference>
<dbReference type="GO" id="GO:0051539">
    <property type="term" value="F:4 iron, 4 sulfur cluster binding"/>
    <property type="evidence" value="ECO:0007669"/>
    <property type="project" value="UniProtKB-KW"/>
</dbReference>
<evidence type="ECO:0000256" key="1">
    <source>
        <dbReference type="ARBA" id="ARBA00001966"/>
    </source>
</evidence>
<dbReference type="HAMAP" id="MF_01849">
    <property type="entry name" value="RNA_methyltr_RlmN"/>
    <property type="match status" value="1"/>
</dbReference>
<evidence type="ECO:0000313" key="16">
    <source>
        <dbReference type="Proteomes" id="UP000516437"/>
    </source>
</evidence>
<keyword evidence="7 15" id="KW-0808">Transferase</keyword>
<comment type="caution">
    <text evidence="15">The sequence shown here is derived from an EMBL/GenBank/DDBJ whole genome shotgun (WGS) entry which is preliminary data.</text>
</comment>
<organism evidence="15 16">
    <name type="scientific">Morella rubra</name>
    <name type="common">Chinese bayberry</name>
    <dbReference type="NCBI Taxonomy" id="262757"/>
    <lineage>
        <taxon>Eukaryota</taxon>
        <taxon>Viridiplantae</taxon>
        <taxon>Streptophyta</taxon>
        <taxon>Embryophyta</taxon>
        <taxon>Tracheophyta</taxon>
        <taxon>Spermatophyta</taxon>
        <taxon>Magnoliopsida</taxon>
        <taxon>eudicotyledons</taxon>
        <taxon>Gunneridae</taxon>
        <taxon>Pentapetalae</taxon>
        <taxon>rosids</taxon>
        <taxon>fabids</taxon>
        <taxon>Fagales</taxon>
        <taxon>Myricaceae</taxon>
        <taxon>Morella</taxon>
    </lineage>
</organism>
<dbReference type="GO" id="GO:0046872">
    <property type="term" value="F:metal ion binding"/>
    <property type="evidence" value="ECO:0007669"/>
    <property type="project" value="UniProtKB-KW"/>
</dbReference>
<reference evidence="15 16" key="1">
    <citation type="journal article" date="2019" name="Plant Biotechnol. J.">
        <title>The red bayberry genome and genetic basis of sex determination.</title>
        <authorList>
            <person name="Jia H.M."/>
            <person name="Jia H.J."/>
            <person name="Cai Q.L."/>
            <person name="Wang Y."/>
            <person name="Zhao H.B."/>
            <person name="Yang W.F."/>
            <person name="Wang G.Y."/>
            <person name="Li Y.H."/>
            <person name="Zhan D.L."/>
            <person name="Shen Y.T."/>
            <person name="Niu Q.F."/>
            <person name="Chang L."/>
            <person name="Qiu J."/>
            <person name="Zhao L."/>
            <person name="Xie H.B."/>
            <person name="Fu W.Y."/>
            <person name="Jin J."/>
            <person name="Li X.W."/>
            <person name="Jiao Y."/>
            <person name="Zhou C.C."/>
            <person name="Tu T."/>
            <person name="Chai C.Y."/>
            <person name="Gao J.L."/>
            <person name="Fan L.J."/>
            <person name="van de Weg E."/>
            <person name="Wang J.Y."/>
            <person name="Gao Z.S."/>
        </authorList>
    </citation>
    <scope>NUCLEOTIDE SEQUENCE [LARGE SCALE GENOMIC DNA]</scope>
    <source>
        <tissue evidence="15">Leaves</tissue>
    </source>
</reference>
<dbReference type="InterPro" id="IPR004383">
    <property type="entry name" value="rRNA_lsu_MTrfase_RlmN/Cfr"/>
</dbReference>
<dbReference type="GO" id="GO:0070475">
    <property type="term" value="P:rRNA base methylation"/>
    <property type="evidence" value="ECO:0007669"/>
    <property type="project" value="InterPro"/>
</dbReference>
<evidence type="ECO:0000256" key="11">
    <source>
        <dbReference type="ARBA" id="ARBA00023004"/>
    </source>
</evidence>
<comment type="subcellular location">
    <subcellularLocation>
        <location evidence="2">Cytoplasm</location>
    </subcellularLocation>
</comment>
<dbReference type="SFLD" id="SFLDG01062">
    <property type="entry name" value="methyltransferase_(Class_A)"/>
    <property type="match status" value="1"/>
</dbReference>
<dbReference type="PANTHER" id="PTHR30544">
    <property type="entry name" value="23S RRNA METHYLTRANSFERASE"/>
    <property type="match status" value="1"/>
</dbReference>
<evidence type="ECO:0000256" key="5">
    <source>
        <dbReference type="ARBA" id="ARBA00022552"/>
    </source>
</evidence>
<evidence type="ECO:0000256" key="8">
    <source>
        <dbReference type="ARBA" id="ARBA00022691"/>
    </source>
</evidence>
<keyword evidence="10" id="KW-0479">Metal-binding</keyword>
<dbReference type="Pfam" id="PF04055">
    <property type="entry name" value="Radical_SAM"/>
    <property type="match status" value="1"/>
</dbReference>
<keyword evidence="6 15" id="KW-0489">Methyltransferase</keyword>
<dbReference type="InterPro" id="IPR027492">
    <property type="entry name" value="RNA_MTrfase_RlmN"/>
</dbReference>
<dbReference type="InterPro" id="IPR007197">
    <property type="entry name" value="rSAM"/>
</dbReference>
<sequence length="415" mass="46122">MALIQQVCTAPFARAVHPPSVAIFRCRAFSISSPASASQADPRVLLGMSEQELQQLASDFGQQNYRGKQLHHLIYKRKVKEIEDFSQLPQAFRNDLQEAGWKVGRSVVYRAVTAADGTVKLCLPWTLQLLIKLEDNRLIETVGIPVEEDKVSTRLTACVSSQVGCPLRCSFCATGKGGFSRNLKRHEIVEQVLAIEEVFKRRVTNVVFMGMGEPMLNLKAVLEAHRCLNKDIEIGQRMITISTVGVPNTIKKLASHKLQSTLAVSLHAPNQKLREAIVPSAKSYPLDAIMEDCRDYFLDTGRRVSFEYALLAGVNDKTEHAIELAELLHEWGRGYHVNLIPFNPIEGSEYQRPHKKAVMAFAAALESRKITVSVRQTRGLDASAACGQLRNEFQKSPLVIESDNLQSQSDVAVAC</sequence>
<evidence type="ECO:0000256" key="4">
    <source>
        <dbReference type="ARBA" id="ARBA00022490"/>
    </source>
</evidence>
<dbReference type="GO" id="GO:0008173">
    <property type="term" value="F:RNA methyltransferase activity"/>
    <property type="evidence" value="ECO:0007669"/>
    <property type="project" value="InterPro"/>
</dbReference>
<keyword evidence="11" id="KW-0408">Iron</keyword>
<protein>
    <submittedName>
        <fullName evidence="15">Putative dual-specificity RNA methyltransferase RlmN</fullName>
    </submittedName>
</protein>
<dbReference type="FunFam" id="3.20.20.70:FF:000014">
    <property type="entry name" value="Probable dual-specificity RNA methyltransferase RlmN"/>
    <property type="match status" value="1"/>
</dbReference>
<dbReference type="InterPro" id="IPR013785">
    <property type="entry name" value="Aldolase_TIM"/>
</dbReference>
<dbReference type="InterPro" id="IPR048641">
    <property type="entry name" value="RlmN_N"/>
</dbReference>
<dbReference type="PIRSF" id="PIRSF006004">
    <property type="entry name" value="CHP00048"/>
    <property type="match status" value="1"/>
</dbReference>
<dbReference type="PROSITE" id="PS51918">
    <property type="entry name" value="RADICAL_SAM"/>
    <property type="match status" value="1"/>
</dbReference>
<evidence type="ECO:0000256" key="9">
    <source>
        <dbReference type="ARBA" id="ARBA00022694"/>
    </source>
</evidence>
<evidence type="ECO:0000313" key="15">
    <source>
        <dbReference type="EMBL" id="KAB1217869.1"/>
    </source>
</evidence>
<dbReference type="AlphaFoldDB" id="A0A6A1VY33"/>
<keyword evidence="8" id="KW-0949">S-adenosyl-L-methionine</keyword>
<keyword evidence="12" id="KW-0411">Iron-sulfur</keyword>
<evidence type="ECO:0000256" key="10">
    <source>
        <dbReference type="ARBA" id="ARBA00022723"/>
    </source>
</evidence>
<evidence type="ECO:0000256" key="7">
    <source>
        <dbReference type="ARBA" id="ARBA00022679"/>
    </source>
</evidence>